<evidence type="ECO:0000313" key="1">
    <source>
        <dbReference type="EMBL" id="KAJ8448940.1"/>
    </source>
</evidence>
<reference evidence="1" key="1">
    <citation type="submission" date="2022-04" db="EMBL/GenBank/DDBJ databases">
        <title>Carnegiea gigantea Genome sequencing and assembly v2.</title>
        <authorList>
            <person name="Copetti D."/>
            <person name="Sanderson M.J."/>
            <person name="Burquez A."/>
            <person name="Wojciechowski M.F."/>
        </authorList>
    </citation>
    <scope>NUCLEOTIDE SEQUENCE</scope>
    <source>
        <strain evidence="1">SGP5-SGP5p</strain>
        <tissue evidence="1">Aerial part</tissue>
    </source>
</reference>
<evidence type="ECO:0000313" key="2">
    <source>
        <dbReference type="Proteomes" id="UP001153076"/>
    </source>
</evidence>
<proteinExistence type="predicted"/>
<protein>
    <recommendedName>
        <fullName evidence="3">Protein FAR1-RELATED SEQUENCE</fullName>
    </recommendedName>
</protein>
<accession>A0A9Q1KSB3</accession>
<organism evidence="1 2">
    <name type="scientific">Carnegiea gigantea</name>
    <dbReference type="NCBI Taxonomy" id="171969"/>
    <lineage>
        <taxon>Eukaryota</taxon>
        <taxon>Viridiplantae</taxon>
        <taxon>Streptophyta</taxon>
        <taxon>Embryophyta</taxon>
        <taxon>Tracheophyta</taxon>
        <taxon>Spermatophyta</taxon>
        <taxon>Magnoliopsida</taxon>
        <taxon>eudicotyledons</taxon>
        <taxon>Gunneridae</taxon>
        <taxon>Pentapetalae</taxon>
        <taxon>Caryophyllales</taxon>
        <taxon>Cactineae</taxon>
        <taxon>Cactaceae</taxon>
        <taxon>Cactoideae</taxon>
        <taxon>Echinocereeae</taxon>
        <taxon>Carnegiea</taxon>
    </lineage>
</organism>
<sequence length="222" mass="26169">MMSMMNPSLGKPLTLKKKKLMFYKNSAEWRAFAIRKDREWHVTRFVKEHNHTLLSPDKTFVAAMMKPPKTIIIDQDSRMSEAVATLPQNIAYDDNHRQVREYKCIHQEHKRTHNKILGTIRPTFLKLKSPLEVQAFQALTPFTFKKFQEEFEGVNQYLLDHIEGDQFTARYYEVDTRKRKCSDASEDSEKPELVVAERVLEQEPLLIDDNMRDEMIPCAHQN</sequence>
<comment type="caution">
    <text evidence="1">The sequence shown here is derived from an EMBL/GenBank/DDBJ whole genome shotgun (WGS) entry which is preliminary data.</text>
</comment>
<dbReference type="EMBL" id="JAKOGI010000026">
    <property type="protein sequence ID" value="KAJ8448940.1"/>
    <property type="molecule type" value="Genomic_DNA"/>
</dbReference>
<evidence type="ECO:0008006" key="3">
    <source>
        <dbReference type="Google" id="ProtNLM"/>
    </source>
</evidence>
<name>A0A9Q1KSB3_9CARY</name>
<dbReference type="Proteomes" id="UP001153076">
    <property type="component" value="Unassembled WGS sequence"/>
</dbReference>
<keyword evidence="2" id="KW-1185">Reference proteome</keyword>
<gene>
    <name evidence="1" type="ORF">Cgig2_030796</name>
</gene>
<dbReference type="OrthoDB" id="1859317at2759"/>
<dbReference type="AlphaFoldDB" id="A0A9Q1KSB3"/>